<comment type="function">
    <text evidence="6">Binds and transfers iron-sulfur (Fe-S) clusters to target apoproteins. Can hydrolyze ATP.</text>
</comment>
<keyword evidence="5 6" id="KW-0411">Iron-sulfur</keyword>
<evidence type="ECO:0000256" key="3">
    <source>
        <dbReference type="ARBA" id="ARBA00022840"/>
    </source>
</evidence>
<comment type="caution">
    <text evidence="8">The sequence shown here is derived from an EMBL/GenBank/DDBJ whole genome shotgun (WGS) entry which is preliminary data.</text>
</comment>
<evidence type="ECO:0000313" key="8">
    <source>
        <dbReference type="EMBL" id="MDP4528904.1"/>
    </source>
</evidence>
<dbReference type="NCBIfam" id="NF008669">
    <property type="entry name" value="PRK11670.1"/>
    <property type="match status" value="1"/>
</dbReference>
<keyword evidence="3 6" id="KW-0067">ATP-binding</keyword>
<protein>
    <recommendedName>
        <fullName evidence="6">Iron-sulfur cluster carrier protein</fullName>
    </recommendedName>
</protein>
<name>A0ABT9GPK5_9GAMM</name>
<dbReference type="InterPro" id="IPR044304">
    <property type="entry name" value="NUBPL-like"/>
</dbReference>
<sequence length="307" mass="32439">MLNWFSSKGSDSRTTASSSSLSPSDTSAAEAPAANYIFQQVRRLVLVASGKGGVGKSTTAVNLAMALQAQGLRAGILDADIYGPSIPTMLGLADAKAQSRDGKRMQPLEQAGLVVQSIGFLVSPEKATVWRGPMASQALLQLIHETQWPELDVLIVDMPPGTGDIQLTLAQKLSVSGAVIVTTPQDVALLDAQKAIAMFQQVQIPVLGLVENMSYYQCPACGHEDPVFGQDGGAALAARYQLPVLAQLPLNSRIRLCADQGLPILLSDDPADDALCEPYLQMAEQLMHQLSAVAASDKGPTIVMTDD</sequence>
<dbReference type="PANTHER" id="PTHR42961">
    <property type="entry name" value="IRON-SULFUR PROTEIN NUBPL"/>
    <property type="match status" value="1"/>
</dbReference>
<feature type="region of interest" description="Disordered" evidence="7">
    <location>
        <begin position="1"/>
        <end position="27"/>
    </location>
</feature>
<gene>
    <name evidence="8" type="primary">apbC</name>
    <name evidence="8" type="ORF">Q3O59_07675</name>
</gene>
<comment type="similarity">
    <text evidence="6">Belongs to the Mrp/NBP35 ATP-binding proteins family.</text>
</comment>
<proteinExistence type="inferred from homology"/>
<evidence type="ECO:0000256" key="4">
    <source>
        <dbReference type="ARBA" id="ARBA00023004"/>
    </source>
</evidence>
<evidence type="ECO:0000256" key="6">
    <source>
        <dbReference type="HAMAP-Rule" id="MF_02040"/>
    </source>
</evidence>
<dbReference type="PANTHER" id="PTHR42961:SF2">
    <property type="entry name" value="IRON-SULFUR PROTEIN NUBPL"/>
    <property type="match status" value="1"/>
</dbReference>
<keyword evidence="6" id="KW-0378">Hydrolase</keyword>
<dbReference type="Proteomes" id="UP001236258">
    <property type="component" value="Unassembled WGS sequence"/>
</dbReference>
<comment type="subunit">
    <text evidence="6">Homodimer.</text>
</comment>
<feature type="binding site" evidence="6">
    <location>
        <begin position="50"/>
        <end position="57"/>
    </location>
    <ligand>
        <name>ATP</name>
        <dbReference type="ChEBI" id="CHEBI:30616"/>
    </ligand>
</feature>
<evidence type="ECO:0000256" key="2">
    <source>
        <dbReference type="ARBA" id="ARBA00022741"/>
    </source>
</evidence>
<reference evidence="8 9" key="1">
    <citation type="submission" date="2023-08" db="EMBL/GenBank/DDBJ databases">
        <authorList>
            <person name="Joshi A."/>
            <person name="Thite S."/>
        </authorList>
    </citation>
    <scope>NUCLEOTIDE SEQUENCE [LARGE SCALE GENOMIC DNA]</scope>
    <source>
        <strain evidence="8 9">1E1</strain>
    </source>
</reference>
<evidence type="ECO:0000256" key="5">
    <source>
        <dbReference type="ARBA" id="ARBA00023014"/>
    </source>
</evidence>
<dbReference type="SUPFAM" id="SSF52540">
    <property type="entry name" value="P-loop containing nucleoside triphosphate hydrolases"/>
    <property type="match status" value="1"/>
</dbReference>
<keyword evidence="2 6" id="KW-0547">Nucleotide-binding</keyword>
<dbReference type="InterPro" id="IPR033756">
    <property type="entry name" value="YlxH/NBP35"/>
</dbReference>
<keyword evidence="1 6" id="KW-0479">Metal-binding</keyword>
<evidence type="ECO:0000256" key="7">
    <source>
        <dbReference type="SAM" id="MobiDB-lite"/>
    </source>
</evidence>
<dbReference type="EMBL" id="JAUZVY010000002">
    <property type="protein sequence ID" value="MDP4528904.1"/>
    <property type="molecule type" value="Genomic_DNA"/>
</dbReference>
<dbReference type="HAMAP" id="MF_02040">
    <property type="entry name" value="Mrp_NBP35"/>
    <property type="match status" value="1"/>
</dbReference>
<dbReference type="InterPro" id="IPR019591">
    <property type="entry name" value="Mrp/NBP35_ATP-bd"/>
</dbReference>
<evidence type="ECO:0000313" key="9">
    <source>
        <dbReference type="Proteomes" id="UP001236258"/>
    </source>
</evidence>
<dbReference type="InterPro" id="IPR027417">
    <property type="entry name" value="P-loop_NTPase"/>
</dbReference>
<keyword evidence="9" id="KW-1185">Reference proteome</keyword>
<dbReference type="Gene3D" id="3.40.50.300">
    <property type="entry name" value="P-loop containing nucleotide triphosphate hydrolases"/>
    <property type="match status" value="1"/>
</dbReference>
<dbReference type="PROSITE" id="PS01215">
    <property type="entry name" value="MRP"/>
    <property type="match status" value="1"/>
</dbReference>
<dbReference type="Pfam" id="PF10609">
    <property type="entry name" value="ParA"/>
    <property type="match status" value="1"/>
</dbReference>
<dbReference type="InterPro" id="IPR000808">
    <property type="entry name" value="Mrp-like_CS"/>
</dbReference>
<dbReference type="RefSeq" id="WP_305944998.1">
    <property type="nucleotide sequence ID" value="NZ_JAUZVY010000002.1"/>
</dbReference>
<organism evidence="8 9">
    <name type="scientific">Alkalimonas delamerensis</name>
    <dbReference type="NCBI Taxonomy" id="265981"/>
    <lineage>
        <taxon>Bacteria</taxon>
        <taxon>Pseudomonadati</taxon>
        <taxon>Pseudomonadota</taxon>
        <taxon>Gammaproteobacteria</taxon>
        <taxon>Alkalimonas</taxon>
    </lineage>
</organism>
<accession>A0ABT9GPK5</accession>
<dbReference type="CDD" id="cd02037">
    <property type="entry name" value="Mrp_NBP35"/>
    <property type="match status" value="1"/>
</dbReference>
<evidence type="ECO:0000256" key="1">
    <source>
        <dbReference type="ARBA" id="ARBA00022723"/>
    </source>
</evidence>
<keyword evidence="4 6" id="KW-0408">Iron</keyword>